<evidence type="ECO:0000256" key="5">
    <source>
        <dbReference type="ARBA" id="ARBA00023204"/>
    </source>
</evidence>
<evidence type="ECO:0000256" key="7">
    <source>
        <dbReference type="ARBA" id="ARBA00093485"/>
    </source>
</evidence>
<dbReference type="GO" id="GO:0006302">
    <property type="term" value="P:double-strand break repair"/>
    <property type="evidence" value="ECO:0007669"/>
    <property type="project" value="TreeGrafter"/>
</dbReference>
<dbReference type="GeneID" id="110587887"/>
<dbReference type="GO" id="GO:0048476">
    <property type="term" value="C:Holliday junction resolvase complex"/>
    <property type="evidence" value="ECO:0007669"/>
    <property type="project" value="InterPro"/>
</dbReference>
<dbReference type="Gene3D" id="1.10.150.670">
    <property type="entry name" value="Crossover junction endonuclease EME1, DNA-binding domain"/>
    <property type="match status" value="1"/>
</dbReference>
<feature type="compositionally biased region" description="Low complexity" evidence="9">
    <location>
        <begin position="39"/>
        <end position="50"/>
    </location>
</feature>
<evidence type="ECO:0000256" key="6">
    <source>
        <dbReference type="ARBA" id="ARBA00023242"/>
    </source>
</evidence>
<dbReference type="SMART" id="SM00891">
    <property type="entry name" value="ERCC4"/>
    <property type="match status" value="1"/>
</dbReference>
<feature type="region of interest" description="Disordered" evidence="9">
    <location>
        <begin position="1"/>
        <end position="54"/>
    </location>
</feature>
<gene>
    <name evidence="12" type="primary">EME2</name>
</gene>
<evidence type="ECO:0000256" key="1">
    <source>
        <dbReference type="ARBA" id="ARBA00004123"/>
    </source>
</evidence>
<evidence type="ECO:0000256" key="8">
    <source>
        <dbReference type="ARBA" id="ARBA00093614"/>
    </source>
</evidence>
<dbReference type="Pfam" id="PF21292">
    <property type="entry name" value="EME1-MUS81_C"/>
    <property type="match status" value="1"/>
</dbReference>
<feature type="domain" description="ERCC4" evidence="10">
    <location>
        <begin position="78"/>
        <end position="327"/>
    </location>
</feature>
<keyword evidence="4" id="KW-0233">DNA recombination</keyword>
<dbReference type="GO" id="GO:0000712">
    <property type="term" value="P:resolution of meiotic recombination intermediates"/>
    <property type="evidence" value="ECO:0007669"/>
    <property type="project" value="TreeGrafter"/>
</dbReference>
<proteinExistence type="inferred from homology"/>
<evidence type="ECO:0000256" key="3">
    <source>
        <dbReference type="ARBA" id="ARBA00022763"/>
    </source>
</evidence>
<dbReference type="PANTHER" id="PTHR21077">
    <property type="entry name" value="EME1 PROTEIN"/>
    <property type="match status" value="1"/>
</dbReference>
<accession>A0A8M1MG02</accession>
<organism evidence="11 12">
    <name type="scientific">Neomonachus schauinslandi</name>
    <name type="common">Hawaiian monk seal</name>
    <name type="synonym">Monachus schauinslandi</name>
    <dbReference type="NCBI Taxonomy" id="29088"/>
    <lineage>
        <taxon>Eukaryota</taxon>
        <taxon>Metazoa</taxon>
        <taxon>Chordata</taxon>
        <taxon>Craniata</taxon>
        <taxon>Vertebrata</taxon>
        <taxon>Euteleostomi</taxon>
        <taxon>Mammalia</taxon>
        <taxon>Eutheria</taxon>
        <taxon>Laurasiatheria</taxon>
        <taxon>Carnivora</taxon>
        <taxon>Caniformia</taxon>
        <taxon>Pinnipedia</taxon>
        <taxon>Phocidae</taxon>
        <taxon>Monachinae</taxon>
        <taxon>Monachini</taxon>
        <taxon>Neomonachus</taxon>
    </lineage>
</organism>
<dbReference type="Proteomes" id="UP000248481">
    <property type="component" value="Chromosome 5"/>
</dbReference>
<keyword evidence="12" id="KW-0540">Nuclease</keyword>
<keyword evidence="5" id="KW-0234">DNA repair</keyword>
<protein>
    <recommendedName>
        <fullName evidence="8">Structure-specific endonuclease subunit EME2</fullName>
    </recommendedName>
</protein>
<dbReference type="PANTHER" id="PTHR21077:SF6">
    <property type="entry name" value="CROSSOVER JUNCTION ENDONUCLEASE EME2-RELATED"/>
    <property type="match status" value="1"/>
</dbReference>
<dbReference type="InterPro" id="IPR042530">
    <property type="entry name" value="EME1/EME2_C"/>
</dbReference>
<comment type="similarity">
    <text evidence="2">Belongs to the EME1/MMS4 family.</text>
</comment>
<keyword evidence="11" id="KW-1185">Reference proteome</keyword>
<dbReference type="InterPro" id="IPR033310">
    <property type="entry name" value="Mms4/EME1/EME2"/>
</dbReference>
<dbReference type="Gene3D" id="3.40.50.10130">
    <property type="match status" value="1"/>
</dbReference>
<dbReference type="FunFam" id="1.10.150.670:FF:000002">
    <property type="entry name" value="Crossover junction endonuclease EME1"/>
    <property type="match status" value="1"/>
</dbReference>
<comment type="subcellular location">
    <subcellularLocation>
        <location evidence="1">Nucleus</location>
    </subcellularLocation>
</comment>
<evidence type="ECO:0000313" key="11">
    <source>
        <dbReference type="Proteomes" id="UP000248481"/>
    </source>
</evidence>
<evidence type="ECO:0000259" key="10">
    <source>
        <dbReference type="SMART" id="SM00891"/>
    </source>
</evidence>
<dbReference type="FunFam" id="3.40.50.10130:FF:000007">
    <property type="entry name" value="Probable crossover junction endonuclease EME2"/>
    <property type="match status" value="1"/>
</dbReference>
<dbReference type="GO" id="GO:0005634">
    <property type="term" value="C:nucleus"/>
    <property type="evidence" value="ECO:0007669"/>
    <property type="project" value="UniProtKB-SubCell"/>
</dbReference>
<dbReference type="Pfam" id="PF02732">
    <property type="entry name" value="ERCC4"/>
    <property type="match status" value="1"/>
</dbReference>
<dbReference type="GO" id="GO:0031573">
    <property type="term" value="P:mitotic intra-S DNA damage checkpoint signaling"/>
    <property type="evidence" value="ECO:0007669"/>
    <property type="project" value="TreeGrafter"/>
</dbReference>
<evidence type="ECO:0000256" key="9">
    <source>
        <dbReference type="SAM" id="MobiDB-lite"/>
    </source>
</evidence>
<keyword evidence="12" id="KW-0255">Endonuclease</keyword>
<sequence>MAREGSGRAGCSRRAGARGGGPWRPPTWEVSDSDGEGPAGAEAGATACGPVEERRAAAEERRAVAEALRPEQALRRVAVRVDAALLEDAGADILLEALRALGCEYHVEPQRPARSLRWTRAKPDPCPRTVPSEVWAADEQDVLLLLEPEEFLQGIQQLTQTRGPSCSVPWICPESSTSPRLAVIGLDAYLWSHQPNSQEMRQPESTSVARAAVALSWPKVEEALVLLQLWAHLDVLLVASWQELSQHVCAFTKALAQRPFRRYRESRAFSFCVAGHRAASERVASDGTGLRGIWWRQIRQFHRVSPTVAHAIVTAFPSPRLLQQAYRSCSTEQERLALLADLPVKMGEGVRPRRVGPDLSRRICLFLTTTNPELLLDLGS</sequence>
<dbReference type="GO" id="GO:0008821">
    <property type="term" value="F:crossover junction DNA endonuclease activity"/>
    <property type="evidence" value="ECO:0007669"/>
    <property type="project" value="TreeGrafter"/>
</dbReference>
<reference evidence="12" key="1">
    <citation type="submission" date="2025-08" db="UniProtKB">
        <authorList>
            <consortium name="RefSeq"/>
        </authorList>
    </citation>
    <scope>IDENTIFICATION</scope>
    <source>
        <tissue evidence="12">Blood</tissue>
    </source>
</reference>
<evidence type="ECO:0000256" key="2">
    <source>
        <dbReference type="ARBA" id="ARBA00005313"/>
    </source>
</evidence>
<keyword evidence="6" id="KW-0539">Nucleus</keyword>
<dbReference type="CTD" id="197342"/>
<comment type="subunit">
    <text evidence="7">Part of the heterodimeric MUS81-EME2 complex; the complex forms specifically during the DNA replication phase of the cell cycle.</text>
</comment>
<evidence type="ECO:0000313" key="12">
    <source>
        <dbReference type="RefSeq" id="XP_044771508.1"/>
    </source>
</evidence>
<dbReference type="GO" id="GO:0031297">
    <property type="term" value="P:replication fork processing"/>
    <property type="evidence" value="ECO:0007669"/>
    <property type="project" value="TreeGrafter"/>
</dbReference>
<dbReference type="InterPro" id="IPR006166">
    <property type="entry name" value="ERCC4_domain"/>
</dbReference>
<keyword evidence="12" id="KW-0378">Hydrolase</keyword>
<keyword evidence="3" id="KW-0227">DNA damage</keyword>
<dbReference type="AlphaFoldDB" id="A0A8M1MG02"/>
<evidence type="ECO:0000256" key="4">
    <source>
        <dbReference type="ARBA" id="ARBA00023172"/>
    </source>
</evidence>
<dbReference type="GO" id="GO:0003677">
    <property type="term" value="F:DNA binding"/>
    <property type="evidence" value="ECO:0007669"/>
    <property type="project" value="InterPro"/>
</dbReference>
<name>A0A8M1MG02_NEOSC</name>
<dbReference type="KEGG" id="nsu:110587887"/>
<dbReference type="RefSeq" id="XP_044771508.1">
    <property type="nucleotide sequence ID" value="XM_044915573.1"/>
</dbReference>